<accession>A0ABQ7ELH5</accession>
<gene>
    <name evidence="2" type="ORF">DY000_02022254</name>
</gene>
<evidence type="ECO:0000256" key="1">
    <source>
        <dbReference type="SAM" id="MobiDB-lite"/>
    </source>
</evidence>
<sequence length="466" mass="52893">MPLRSRHLKMAKLRRLCGRGIVGPTRRIYRTERYFLASWIRAREEGLRFDLEELKQLFSIKRNSGFPETMILAPRPGRYIIDGIPNRDDRWREKFFVFRINPASVGDFDFETIPKEWSNEIVPEGSFAFSVLIQHPAKVILQSRTYQVVSEPLWLESSCKSGSRGYARFTEEWSVCLARGSSRGDEGLLIDVAALVSVDSDAKMYIPSSTRSNKETQLLFSPDPASLEHSICKEARSSSIDNNTCSSLDFRQSPLTQALVPSTNTRSLPSTKNTHLPSIDIFHPTSIDTSVRTSIDTEPRDMVATLILVRDERGDLHDHEGHLRNAAGREAARRRFRSRESDELQRIALWSIDPSHEHRSLEVIQNRSTSSPGHQSTTPTESTASCNTVRIMTHEEFSAKHPHPPSPIYVKIARHSDPVIDRHQETAIDGQPPASIDRRAPLTYRVQMPKIDVTRLNALKPKLKPS</sequence>
<feature type="region of interest" description="Disordered" evidence="1">
    <location>
        <begin position="364"/>
        <end position="386"/>
    </location>
</feature>
<evidence type="ECO:0000313" key="3">
    <source>
        <dbReference type="Proteomes" id="UP000266723"/>
    </source>
</evidence>
<protein>
    <recommendedName>
        <fullName evidence="4">DUF4283 domain-containing protein</fullName>
    </recommendedName>
</protein>
<reference evidence="2 3" key="1">
    <citation type="journal article" date="2020" name="BMC Genomics">
        <title>Intraspecific diversification of the crop wild relative Brassica cretica Lam. using demographic model selection.</title>
        <authorList>
            <person name="Kioukis A."/>
            <person name="Michalopoulou V.A."/>
            <person name="Briers L."/>
            <person name="Pirintsos S."/>
            <person name="Studholme D.J."/>
            <person name="Pavlidis P."/>
            <person name="Sarris P.F."/>
        </authorList>
    </citation>
    <scope>NUCLEOTIDE SEQUENCE [LARGE SCALE GENOMIC DNA]</scope>
    <source>
        <strain evidence="3">cv. PFS-1207/04</strain>
    </source>
</reference>
<name>A0ABQ7ELH5_BRACR</name>
<evidence type="ECO:0000313" key="2">
    <source>
        <dbReference type="EMBL" id="KAF3597205.1"/>
    </source>
</evidence>
<proteinExistence type="predicted"/>
<comment type="caution">
    <text evidence="2">The sequence shown here is derived from an EMBL/GenBank/DDBJ whole genome shotgun (WGS) entry which is preliminary data.</text>
</comment>
<evidence type="ECO:0008006" key="4">
    <source>
        <dbReference type="Google" id="ProtNLM"/>
    </source>
</evidence>
<dbReference type="Proteomes" id="UP000266723">
    <property type="component" value="Unassembled WGS sequence"/>
</dbReference>
<dbReference type="EMBL" id="QGKV02000299">
    <property type="protein sequence ID" value="KAF3597205.1"/>
    <property type="molecule type" value="Genomic_DNA"/>
</dbReference>
<organism evidence="2 3">
    <name type="scientific">Brassica cretica</name>
    <name type="common">Mustard</name>
    <dbReference type="NCBI Taxonomy" id="69181"/>
    <lineage>
        <taxon>Eukaryota</taxon>
        <taxon>Viridiplantae</taxon>
        <taxon>Streptophyta</taxon>
        <taxon>Embryophyta</taxon>
        <taxon>Tracheophyta</taxon>
        <taxon>Spermatophyta</taxon>
        <taxon>Magnoliopsida</taxon>
        <taxon>eudicotyledons</taxon>
        <taxon>Gunneridae</taxon>
        <taxon>Pentapetalae</taxon>
        <taxon>rosids</taxon>
        <taxon>malvids</taxon>
        <taxon>Brassicales</taxon>
        <taxon>Brassicaceae</taxon>
        <taxon>Brassiceae</taxon>
        <taxon>Brassica</taxon>
    </lineage>
</organism>
<keyword evidence="3" id="KW-1185">Reference proteome</keyword>